<dbReference type="UniPathway" id="UPA00378"/>
<evidence type="ECO:0000256" key="2">
    <source>
        <dbReference type="ARBA" id="ARBA00010430"/>
    </source>
</evidence>
<feature type="transmembrane region" description="Helical" evidence="7">
    <location>
        <begin position="38"/>
        <end position="59"/>
    </location>
</feature>
<evidence type="ECO:0000256" key="4">
    <source>
        <dbReference type="ARBA" id="ARBA00022824"/>
    </source>
</evidence>
<dbReference type="GO" id="GO:0005789">
    <property type="term" value="C:endoplasmic reticulum membrane"/>
    <property type="evidence" value="ECO:0007669"/>
    <property type="project" value="UniProtKB-SubCell"/>
</dbReference>
<keyword evidence="6 7" id="KW-0472">Membrane</keyword>
<dbReference type="Pfam" id="PF08285">
    <property type="entry name" value="DPM3"/>
    <property type="match status" value="1"/>
</dbReference>
<dbReference type="EnsemblMetazoa" id="GAUT047057-RA">
    <property type="protein sequence ID" value="GAUT047057-PA"/>
    <property type="gene ID" value="GAUT047057"/>
</dbReference>
<organism evidence="8 9">
    <name type="scientific">Glossina austeni</name>
    <name type="common">Savannah tsetse fly</name>
    <dbReference type="NCBI Taxonomy" id="7395"/>
    <lineage>
        <taxon>Eukaryota</taxon>
        <taxon>Metazoa</taxon>
        <taxon>Ecdysozoa</taxon>
        <taxon>Arthropoda</taxon>
        <taxon>Hexapoda</taxon>
        <taxon>Insecta</taxon>
        <taxon>Pterygota</taxon>
        <taxon>Neoptera</taxon>
        <taxon>Endopterygota</taxon>
        <taxon>Diptera</taxon>
        <taxon>Brachycera</taxon>
        <taxon>Muscomorpha</taxon>
        <taxon>Hippoboscoidea</taxon>
        <taxon>Glossinidae</taxon>
        <taxon>Glossina</taxon>
    </lineage>
</organism>
<accession>A0A1A9VTJ7</accession>
<dbReference type="InterPro" id="IPR013174">
    <property type="entry name" value="DPM3"/>
</dbReference>
<keyword evidence="5 7" id="KW-1133">Transmembrane helix</keyword>
<keyword evidence="9" id="KW-1185">Reference proteome</keyword>
<comment type="subunit">
    <text evidence="7">Component of the dolichol-phosphate mannose (DPM) synthase complex.</text>
</comment>
<keyword evidence="3 7" id="KW-0812">Transmembrane</keyword>
<sequence>MTNLQRWLMYLMLFIVPYFAALFAAIKTLHIEQWLLPLQLLPYILIITFGLYAAGTVLYRTFTLNDCPEAAKELQEQIREARKDLIAKGFKFS</sequence>
<evidence type="ECO:0000256" key="5">
    <source>
        <dbReference type="ARBA" id="ARBA00022989"/>
    </source>
</evidence>
<comment type="function">
    <text evidence="7">Stabilizer subunit of the dolichol-phosphate mannose (DPM) synthase complex; tethers catalytic subunit to the ER.</text>
</comment>
<comment type="similarity">
    <text evidence="2 7">Belongs to the DPM3 family.</text>
</comment>
<dbReference type="GO" id="GO:0006506">
    <property type="term" value="P:GPI anchor biosynthetic process"/>
    <property type="evidence" value="ECO:0007669"/>
    <property type="project" value="TreeGrafter"/>
</dbReference>
<dbReference type="GO" id="GO:0033185">
    <property type="term" value="C:dolichol-phosphate-mannose synthase complex"/>
    <property type="evidence" value="ECO:0007669"/>
    <property type="project" value="TreeGrafter"/>
</dbReference>
<keyword evidence="4 7" id="KW-0256">Endoplasmic reticulum</keyword>
<dbReference type="Proteomes" id="UP000078200">
    <property type="component" value="Unassembled WGS sequence"/>
</dbReference>
<dbReference type="PANTHER" id="PTHR16433:SF0">
    <property type="entry name" value="DOLICHOL-PHOSPHATE MANNOSYLTRANSFERASE SUBUNIT 3"/>
    <property type="match status" value="1"/>
</dbReference>
<dbReference type="PANTHER" id="PTHR16433">
    <property type="entry name" value="DOLICHOL-PHOSPHATE MANNOSYLTRANSFERASE SUBUNIT 3"/>
    <property type="match status" value="1"/>
</dbReference>
<evidence type="ECO:0000313" key="9">
    <source>
        <dbReference type="Proteomes" id="UP000078200"/>
    </source>
</evidence>
<dbReference type="STRING" id="7395.A0A1A9VTJ7"/>
<feature type="transmembrane region" description="Helical" evidence="7">
    <location>
        <begin position="7"/>
        <end position="26"/>
    </location>
</feature>
<evidence type="ECO:0000256" key="1">
    <source>
        <dbReference type="ARBA" id="ARBA00004477"/>
    </source>
</evidence>
<dbReference type="AlphaFoldDB" id="A0A1A9VTJ7"/>
<name>A0A1A9VTJ7_GLOAU</name>
<evidence type="ECO:0000256" key="6">
    <source>
        <dbReference type="ARBA" id="ARBA00023136"/>
    </source>
</evidence>
<evidence type="ECO:0000256" key="7">
    <source>
        <dbReference type="RuleBase" id="RU365085"/>
    </source>
</evidence>
<comment type="subcellular location">
    <subcellularLocation>
        <location evidence="1 7">Endoplasmic reticulum membrane</location>
        <topology evidence="1 7">Multi-pass membrane protein</topology>
    </subcellularLocation>
</comment>
<reference evidence="8" key="1">
    <citation type="submission" date="2020-05" db="UniProtKB">
        <authorList>
            <consortium name="EnsemblMetazoa"/>
        </authorList>
    </citation>
    <scope>IDENTIFICATION</scope>
    <source>
        <strain evidence="8">TTRI</strain>
    </source>
</reference>
<comment type="pathway">
    <text evidence="7">Protein modification; protein glycosylation.</text>
</comment>
<proteinExistence type="inferred from homology"/>
<dbReference type="VEuPathDB" id="VectorBase:GAUT047057"/>
<evidence type="ECO:0000313" key="8">
    <source>
        <dbReference type="EnsemblMetazoa" id="GAUT047057-PA"/>
    </source>
</evidence>
<protein>
    <recommendedName>
        <fullName evidence="7">Dolichol-phosphate mannosyltransferase subunit 3</fullName>
    </recommendedName>
</protein>
<evidence type="ECO:0000256" key="3">
    <source>
        <dbReference type="ARBA" id="ARBA00022692"/>
    </source>
</evidence>